<dbReference type="VEuPathDB" id="TriTrypDB:TEOVI_000327300"/>
<dbReference type="GO" id="GO:0016020">
    <property type="term" value="C:membrane"/>
    <property type="evidence" value="ECO:0007669"/>
    <property type="project" value="UniProtKB-SubCell"/>
</dbReference>
<evidence type="ECO:0000256" key="1">
    <source>
        <dbReference type="ARBA" id="ARBA00004141"/>
    </source>
</evidence>
<dbReference type="PANTHER" id="PTHR12246">
    <property type="entry name" value="PALMITOYLTRANSFERASE ZDHHC16"/>
    <property type="match status" value="1"/>
</dbReference>
<gene>
    <name evidence="9" type="ORF">TEOVI_000327300</name>
</gene>
<name>A0A1G4IH06_TRYEQ</name>
<evidence type="ECO:0000313" key="9">
    <source>
        <dbReference type="EMBL" id="SCU71692.1"/>
    </source>
</evidence>
<dbReference type="InterPro" id="IPR001594">
    <property type="entry name" value="Palmitoyltrfase_DHHC"/>
</dbReference>
<dbReference type="EMBL" id="CZPT02001698">
    <property type="protein sequence ID" value="SCU71692.1"/>
    <property type="molecule type" value="Genomic_DNA"/>
</dbReference>
<evidence type="ECO:0000256" key="7">
    <source>
        <dbReference type="RuleBase" id="RU079119"/>
    </source>
</evidence>
<keyword evidence="6 7" id="KW-0012">Acyltransferase</keyword>
<evidence type="ECO:0000256" key="4">
    <source>
        <dbReference type="ARBA" id="ARBA00022989"/>
    </source>
</evidence>
<accession>A0A1G4IH06</accession>
<dbReference type="Proteomes" id="UP000195570">
    <property type="component" value="Unassembled WGS sequence"/>
</dbReference>
<keyword evidence="10" id="KW-1185">Reference proteome</keyword>
<comment type="catalytic activity">
    <reaction evidence="7">
        <text>L-cysteinyl-[protein] + hexadecanoyl-CoA = S-hexadecanoyl-L-cysteinyl-[protein] + CoA</text>
        <dbReference type="Rhea" id="RHEA:36683"/>
        <dbReference type="Rhea" id="RHEA-COMP:10131"/>
        <dbReference type="Rhea" id="RHEA-COMP:11032"/>
        <dbReference type="ChEBI" id="CHEBI:29950"/>
        <dbReference type="ChEBI" id="CHEBI:57287"/>
        <dbReference type="ChEBI" id="CHEBI:57379"/>
        <dbReference type="ChEBI" id="CHEBI:74151"/>
        <dbReference type="EC" id="2.3.1.225"/>
    </reaction>
</comment>
<dbReference type="GeneID" id="92377213"/>
<comment type="similarity">
    <text evidence="7">Belongs to the DHHC palmitoyltransferase family.</text>
</comment>
<dbReference type="Pfam" id="PF01529">
    <property type="entry name" value="DHHC"/>
    <property type="match status" value="1"/>
</dbReference>
<dbReference type="InterPro" id="IPR039859">
    <property type="entry name" value="PFA4/ZDH16/20/ERF2-like"/>
</dbReference>
<dbReference type="AlphaFoldDB" id="A0A1G4IH06"/>
<keyword evidence="5 7" id="KW-0472">Membrane</keyword>
<reference evidence="9" key="1">
    <citation type="submission" date="2016-09" db="EMBL/GenBank/DDBJ databases">
        <authorList>
            <person name="Hebert L."/>
            <person name="Moumen B."/>
        </authorList>
    </citation>
    <scope>NUCLEOTIDE SEQUENCE [LARGE SCALE GENOMIC DNA]</scope>
    <source>
        <strain evidence="9">OVI</strain>
    </source>
</reference>
<dbReference type="PROSITE" id="PS50216">
    <property type="entry name" value="DHHC"/>
    <property type="match status" value="1"/>
</dbReference>
<feature type="transmembrane region" description="Helical" evidence="7">
    <location>
        <begin position="59"/>
        <end position="84"/>
    </location>
</feature>
<evidence type="ECO:0000256" key="3">
    <source>
        <dbReference type="ARBA" id="ARBA00022692"/>
    </source>
</evidence>
<comment type="domain">
    <text evidence="7">The DHHC domain is required for palmitoyltransferase activity.</text>
</comment>
<comment type="caution">
    <text evidence="9">The sequence shown here is derived from an EMBL/GenBank/DDBJ whole genome shotgun (WGS) entry which is preliminary data.</text>
</comment>
<dbReference type="RefSeq" id="XP_067082305.1">
    <property type="nucleotide sequence ID" value="XM_067226204.1"/>
</dbReference>
<evidence type="ECO:0000259" key="8">
    <source>
        <dbReference type="Pfam" id="PF01529"/>
    </source>
</evidence>
<keyword evidence="2 7" id="KW-0808">Transferase</keyword>
<feature type="transmembrane region" description="Helical" evidence="7">
    <location>
        <begin position="25"/>
        <end position="47"/>
    </location>
</feature>
<evidence type="ECO:0000256" key="5">
    <source>
        <dbReference type="ARBA" id="ARBA00023136"/>
    </source>
</evidence>
<keyword evidence="3 7" id="KW-0812">Transmembrane</keyword>
<protein>
    <recommendedName>
        <fullName evidence="7">Palmitoyltransferase</fullName>
        <ecNumber evidence="7">2.3.1.225</ecNumber>
    </recommendedName>
</protein>
<feature type="transmembrane region" description="Helical" evidence="7">
    <location>
        <begin position="216"/>
        <end position="242"/>
    </location>
</feature>
<organism evidence="9 10">
    <name type="scientific">Trypanosoma equiperdum</name>
    <dbReference type="NCBI Taxonomy" id="5694"/>
    <lineage>
        <taxon>Eukaryota</taxon>
        <taxon>Discoba</taxon>
        <taxon>Euglenozoa</taxon>
        <taxon>Kinetoplastea</taxon>
        <taxon>Metakinetoplastina</taxon>
        <taxon>Trypanosomatida</taxon>
        <taxon>Trypanosomatidae</taxon>
        <taxon>Trypanosoma</taxon>
    </lineage>
</organism>
<proteinExistence type="inferred from homology"/>
<evidence type="ECO:0000256" key="2">
    <source>
        <dbReference type="ARBA" id="ARBA00022679"/>
    </source>
</evidence>
<comment type="subcellular location">
    <subcellularLocation>
        <location evidence="1">Membrane</location>
        <topology evidence="1">Multi-pass membrane protein</topology>
    </subcellularLocation>
</comment>
<sequence length="334" mass="37699">MTRTSRSTHEAVWYFTYIMVQRGGIVVLTMGLSLVVFCSVTTVRSVIPMLVEPGTLGFMILYGLCCILSFGILFNYVAVACLCGPNIDPKETKRLTEQAEALPPQERCRLLDAPRRFCHICERLKAPREYHCRICGRCIARRDHHCPWINNCVQAENNRYFLMMVLYLLLSTGFVSSMLCAIYTHSVWHGSTVAARDVKRSTSHQFCKSGVYSSPILLLFGVCTITFFILLFLFGAATLAALRNETAVESFIVAQKQSAFQGSLVPFRNPYDLGRQRNLLALFETKGDPLITHLRRGGRISNIWIGVWLLLPTLRPSAFDGMHYVVFDDVVHAV</sequence>
<keyword evidence="4 7" id="KW-1133">Transmembrane helix</keyword>
<dbReference type="EC" id="2.3.1.225" evidence="7"/>
<evidence type="ECO:0000313" key="10">
    <source>
        <dbReference type="Proteomes" id="UP000195570"/>
    </source>
</evidence>
<dbReference type="GO" id="GO:0019706">
    <property type="term" value="F:protein-cysteine S-palmitoyltransferase activity"/>
    <property type="evidence" value="ECO:0007669"/>
    <property type="project" value="UniProtKB-EC"/>
</dbReference>
<feature type="transmembrane region" description="Helical" evidence="7">
    <location>
        <begin position="160"/>
        <end position="184"/>
    </location>
</feature>
<evidence type="ECO:0000256" key="6">
    <source>
        <dbReference type="ARBA" id="ARBA00023315"/>
    </source>
</evidence>
<feature type="domain" description="Palmitoyltransferase DHHC" evidence="8">
    <location>
        <begin position="115"/>
        <end position="250"/>
    </location>
</feature>